<gene>
    <name evidence="2" type="ORF">RAM70_21540</name>
</gene>
<keyword evidence="1" id="KW-0472">Membrane</keyword>
<evidence type="ECO:0000313" key="2">
    <source>
        <dbReference type="EMBL" id="MDT3676968.1"/>
    </source>
</evidence>
<feature type="transmembrane region" description="Helical" evidence="1">
    <location>
        <begin position="85"/>
        <end position="104"/>
    </location>
</feature>
<sequence>MNKAEWVLKAAAQCSLDPPPTCIDGKLELSLKESVEYKYIDDINIRSTKPHLYEAQKSVLAIIILIYKIFYFQQLEIRSQFNWESFMIICMILLVHISPIYLLIL</sequence>
<proteinExistence type="predicted"/>
<organism evidence="2 3">
    <name type="scientific">Microcystis wesenbergii NRERC-220</name>
    <dbReference type="NCBI Taxonomy" id="3068991"/>
    <lineage>
        <taxon>Bacteria</taxon>
        <taxon>Bacillati</taxon>
        <taxon>Cyanobacteriota</taxon>
        <taxon>Cyanophyceae</taxon>
        <taxon>Oscillatoriophycideae</taxon>
        <taxon>Chroococcales</taxon>
        <taxon>Microcystaceae</taxon>
        <taxon>Microcystis</taxon>
    </lineage>
</organism>
<reference evidence="2" key="1">
    <citation type="submission" date="2023-08" db="EMBL/GenBank/DDBJ databases">
        <authorList>
            <person name="Park H.-K."/>
            <person name="Kim I.-S."/>
        </authorList>
    </citation>
    <scope>NUCLEOTIDE SEQUENCE</scope>
    <source>
        <strain evidence="2">NRERC-220</strain>
    </source>
</reference>
<evidence type="ECO:0000256" key="1">
    <source>
        <dbReference type="SAM" id="Phobius"/>
    </source>
</evidence>
<protein>
    <submittedName>
        <fullName evidence="2">Uncharacterized protein</fullName>
    </submittedName>
</protein>
<dbReference type="EMBL" id="JAVSJA010000001">
    <property type="protein sequence ID" value="MDT3676968.1"/>
    <property type="molecule type" value="Genomic_DNA"/>
</dbReference>
<accession>A0ABU3HUC5</accession>
<keyword evidence="1" id="KW-1133">Transmembrane helix</keyword>
<dbReference type="RefSeq" id="WP_312675567.1">
    <property type="nucleotide sequence ID" value="NZ_JAVSJA010000001.1"/>
</dbReference>
<keyword evidence="3" id="KW-1185">Reference proteome</keyword>
<feature type="transmembrane region" description="Helical" evidence="1">
    <location>
        <begin position="55"/>
        <end position="73"/>
    </location>
</feature>
<dbReference type="Proteomes" id="UP001180650">
    <property type="component" value="Unassembled WGS sequence"/>
</dbReference>
<name>A0ABU3HUC5_9CHRO</name>
<comment type="caution">
    <text evidence="2">The sequence shown here is derived from an EMBL/GenBank/DDBJ whole genome shotgun (WGS) entry which is preliminary data.</text>
</comment>
<keyword evidence="1" id="KW-0812">Transmembrane</keyword>
<evidence type="ECO:0000313" key="3">
    <source>
        <dbReference type="Proteomes" id="UP001180650"/>
    </source>
</evidence>